<dbReference type="Proteomes" id="UP000553442">
    <property type="component" value="Unassembled WGS sequence"/>
</dbReference>
<evidence type="ECO:0000313" key="3">
    <source>
        <dbReference type="Proteomes" id="UP000553442"/>
    </source>
</evidence>
<evidence type="ECO:0000259" key="1">
    <source>
        <dbReference type="Pfam" id="PF13679"/>
    </source>
</evidence>
<dbReference type="EMBL" id="JACHZF010000001">
    <property type="protein sequence ID" value="MBB3329374.1"/>
    <property type="molecule type" value="Genomic_DNA"/>
</dbReference>
<protein>
    <recommendedName>
        <fullName evidence="1">Methyltransferase domain-containing protein</fullName>
    </recommendedName>
</protein>
<sequence>MPDSLSPDQRLHRLTERLAEWQPLWRPLPFQHAPVPWAEAHPRLHAALLALDDAALSRLQADPFDASPLAPWLPVEALAELVALPRLSPDAVSLPEPWRQHVGGRKWQQIEAFLPKVRLAPGETLIEWCAGKGHLARSLARWHGVEVTALEWQPALCEQGRELAARQGAAVRMAVQDVMDEDAAGWLSPRTHVAALHACGDLHVRLLELAAAAGSAVTLAPCCYQRTAEPVYRPLSRQGRALAASHGLTLSRDDLSLAVQETVTAPRHVQRSRERAGAWRLGFDRLQRELRGVDEYLPVPSLAYGRMPATFEGFCRWAAARKGMALPPGVEWARLEAAGWRRHAEVARLELVRHLFRRPLEVWLALDRLCLLMEAGFSAELGTFCDRELTPRNLLLRARRPAAG</sequence>
<gene>
    <name evidence="2" type="ORF">BDK63_000210</name>
</gene>
<dbReference type="Gene3D" id="3.40.50.150">
    <property type="entry name" value="Vaccinia Virus protein VP39"/>
    <property type="match status" value="1"/>
</dbReference>
<dbReference type="PANTHER" id="PTHR13369:SF0">
    <property type="entry name" value="GLUTATHIONE S-TRANSFERASE C-TERMINAL DOMAIN-CONTAINING PROTEIN"/>
    <property type="match status" value="1"/>
</dbReference>
<dbReference type="RefSeq" id="WP_183329456.1">
    <property type="nucleotide sequence ID" value="NZ_JACHZF010000001.1"/>
</dbReference>
<name>A0A7W5P972_9GAMM</name>
<dbReference type="InterPro" id="IPR029063">
    <property type="entry name" value="SAM-dependent_MTases_sf"/>
</dbReference>
<dbReference type="SUPFAM" id="SSF53335">
    <property type="entry name" value="S-adenosyl-L-methionine-dependent methyltransferases"/>
    <property type="match status" value="1"/>
</dbReference>
<organism evidence="2 3">
    <name type="scientific">Halomonas campaniensis</name>
    <dbReference type="NCBI Taxonomy" id="213554"/>
    <lineage>
        <taxon>Bacteria</taxon>
        <taxon>Pseudomonadati</taxon>
        <taxon>Pseudomonadota</taxon>
        <taxon>Gammaproteobacteria</taxon>
        <taxon>Oceanospirillales</taxon>
        <taxon>Halomonadaceae</taxon>
        <taxon>Halomonas</taxon>
    </lineage>
</organism>
<feature type="domain" description="Methyltransferase" evidence="1">
    <location>
        <begin position="106"/>
        <end position="227"/>
    </location>
</feature>
<dbReference type="Pfam" id="PF13679">
    <property type="entry name" value="Methyltransf_32"/>
    <property type="match status" value="1"/>
</dbReference>
<reference evidence="2 3" key="1">
    <citation type="submission" date="2020-08" db="EMBL/GenBank/DDBJ databases">
        <title>Genomic Encyclopedia of Archaeal and Bacterial Type Strains, Phase II (KMG-II): from individual species to whole genera.</title>
        <authorList>
            <person name="Goeker M."/>
        </authorList>
    </citation>
    <scope>NUCLEOTIDE SEQUENCE [LARGE SCALE GENOMIC DNA]</scope>
    <source>
        <strain evidence="2 3">5AG</strain>
    </source>
</reference>
<comment type="caution">
    <text evidence="2">The sequence shown here is derived from an EMBL/GenBank/DDBJ whole genome shotgun (WGS) entry which is preliminary data.</text>
</comment>
<keyword evidence="3" id="KW-1185">Reference proteome</keyword>
<dbReference type="InterPro" id="IPR025714">
    <property type="entry name" value="Methyltranfer_dom"/>
</dbReference>
<dbReference type="AlphaFoldDB" id="A0A7W5P972"/>
<dbReference type="PANTHER" id="PTHR13369">
    <property type="match status" value="1"/>
</dbReference>
<accession>A0A7W5P972</accession>
<proteinExistence type="predicted"/>
<evidence type="ECO:0000313" key="2">
    <source>
        <dbReference type="EMBL" id="MBB3329374.1"/>
    </source>
</evidence>